<dbReference type="AlphaFoldDB" id="A0A2S5DR51"/>
<gene>
    <name evidence="2" type="ORF">C3743_14580</name>
</gene>
<evidence type="ECO:0000256" key="1">
    <source>
        <dbReference type="SAM" id="Phobius"/>
    </source>
</evidence>
<evidence type="ECO:0000313" key="3">
    <source>
        <dbReference type="Proteomes" id="UP000238655"/>
    </source>
</evidence>
<reference evidence="2 3" key="1">
    <citation type="submission" date="2018-01" db="EMBL/GenBank/DDBJ databases">
        <title>Successful Treatment of Persistent Burkholderia cepacia Bacteremia with Ceftazidime-Avibactam.</title>
        <authorList>
            <person name="Tamma P."/>
            <person name="Fan Y."/>
            <person name="Bergman Y."/>
            <person name="Sick-Samuels A."/>
            <person name="Hsu A."/>
            <person name="Timp W."/>
            <person name="Simner P."/>
        </authorList>
    </citation>
    <scope>NUCLEOTIDE SEQUENCE [LARGE SCALE GENOMIC DNA]</scope>
    <source>
        <strain evidence="2 3">170816</strain>
    </source>
</reference>
<evidence type="ECO:0008006" key="4">
    <source>
        <dbReference type="Google" id="ProtNLM"/>
    </source>
</evidence>
<comment type="caution">
    <text evidence="2">The sequence shown here is derived from an EMBL/GenBank/DDBJ whole genome shotgun (WGS) entry which is preliminary data.</text>
</comment>
<proteinExistence type="predicted"/>
<dbReference type="EMBL" id="PQVP01000002">
    <property type="protein sequence ID" value="POZ81557.1"/>
    <property type="molecule type" value="Genomic_DNA"/>
</dbReference>
<keyword evidence="1" id="KW-0812">Transmembrane</keyword>
<protein>
    <recommendedName>
        <fullName evidence="4">Holin</fullName>
    </recommendedName>
</protein>
<name>A0A2S5DR51_9BURK</name>
<keyword evidence="1" id="KW-1133">Transmembrane helix</keyword>
<sequence>MEQAVRKILIDDLNQIGKWWSVRVSALMLILLAAIPPLADQYPQLAPSLLSLFPKHGQQWVPIVGVLLTVAARVVSQAGLISSIRALFRKGSDDGSH</sequence>
<feature type="transmembrane region" description="Helical" evidence="1">
    <location>
        <begin position="59"/>
        <end position="81"/>
    </location>
</feature>
<evidence type="ECO:0000313" key="2">
    <source>
        <dbReference type="EMBL" id="POZ81557.1"/>
    </source>
</evidence>
<dbReference type="InterPro" id="IPR057700">
    <property type="entry name" value="DUF7940"/>
</dbReference>
<keyword evidence="1" id="KW-0472">Membrane</keyword>
<accession>A0A2S5DR51</accession>
<organism evidence="2 3">
    <name type="scientific">Burkholderia contaminans</name>
    <dbReference type="NCBI Taxonomy" id="488447"/>
    <lineage>
        <taxon>Bacteria</taxon>
        <taxon>Pseudomonadati</taxon>
        <taxon>Pseudomonadota</taxon>
        <taxon>Betaproteobacteria</taxon>
        <taxon>Burkholderiales</taxon>
        <taxon>Burkholderiaceae</taxon>
        <taxon>Burkholderia</taxon>
        <taxon>Burkholderia cepacia complex</taxon>
    </lineage>
</organism>
<dbReference type="Pfam" id="PF25612">
    <property type="entry name" value="DUF7940"/>
    <property type="match status" value="1"/>
</dbReference>
<dbReference type="Proteomes" id="UP000238655">
    <property type="component" value="Chromosome 1"/>
</dbReference>
<feature type="transmembrane region" description="Helical" evidence="1">
    <location>
        <begin position="20"/>
        <end position="39"/>
    </location>
</feature>